<dbReference type="InterPro" id="IPR001387">
    <property type="entry name" value="Cro/C1-type_HTH"/>
</dbReference>
<comment type="caution">
    <text evidence="2">The sequence shown here is derived from an EMBL/GenBank/DDBJ whole genome shotgun (WGS) entry which is preliminary data.</text>
</comment>
<reference evidence="2 3" key="1">
    <citation type="submission" date="2018-06" db="EMBL/GenBank/DDBJ databases">
        <title>Noncontiguous genome sequence of Ruminococcaceae bacterium ASD2818.</title>
        <authorList>
            <person name="Chaplin A.V."/>
            <person name="Sokolova S.R."/>
            <person name="Kochetkova T.O."/>
            <person name="Goltsov A.Y."/>
            <person name="Trofimov D.Y."/>
            <person name="Efimov B.A."/>
        </authorList>
    </citation>
    <scope>NUCLEOTIDE SEQUENCE [LARGE SCALE GENOMIC DNA]</scope>
    <source>
        <strain evidence="2 3">ASD2818</strain>
    </source>
</reference>
<dbReference type="PROSITE" id="PS50943">
    <property type="entry name" value="HTH_CROC1"/>
    <property type="match status" value="1"/>
</dbReference>
<dbReference type="CDD" id="cd00093">
    <property type="entry name" value="HTH_XRE"/>
    <property type="match status" value="1"/>
</dbReference>
<dbReference type="RefSeq" id="WP_112331966.1">
    <property type="nucleotide sequence ID" value="NZ_QLYR01000001.1"/>
</dbReference>
<dbReference type="SUPFAM" id="SSF47413">
    <property type="entry name" value="lambda repressor-like DNA-binding domains"/>
    <property type="match status" value="1"/>
</dbReference>
<dbReference type="Gene3D" id="1.10.260.40">
    <property type="entry name" value="lambda repressor-like DNA-binding domains"/>
    <property type="match status" value="1"/>
</dbReference>
<gene>
    <name evidence="2" type="ORF">DPQ25_04640</name>
</gene>
<organism evidence="2 3">
    <name type="scientific">Hydrogeniiclostridium mannosilyticum</name>
    <dbReference type="NCBI Taxonomy" id="2764322"/>
    <lineage>
        <taxon>Bacteria</taxon>
        <taxon>Bacillati</taxon>
        <taxon>Bacillota</taxon>
        <taxon>Clostridia</taxon>
        <taxon>Eubacteriales</taxon>
        <taxon>Acutalibacteraceae</taxon>
        <taxon>Hydrogeniiclostridium</taxon>
    </lineage>
</organism>
<sequence length="76" mass="8820">MQWVITDIPLGRNIQNIRMAKQMSQKDVTTKLQLMGSIMSRSTLANIETGRRNIKASDLKALKIIFDVDYEEFFKE</sequence>
<evidence type="ECO:0000313" key="2">
    <source>
        <dbReference type="EMBL" id="RAQ30772.1"/>
    </source>
</evidence>
<dbReference type="EMBL" id="QLYR01000001">
    <property type="protein sequence ID" value="RAQ30772.1"/>
    <property type="molecule type" value="Genomic_DNA"/>
</dbReference>
<dbReference type="Pfam" id="PF01381">
    <property type="entry name" value="HTH_3"/>
    <property type="match status" value="1"/>
</dbReference>
<dbReference type="Proteomes" id="UP000249377">
    <property type="component" value="Unassembled WGS sequence"/>
</dbReference>
<feature type="domain" description="HTH cro/C1-type" evidence="1">
    <location>
        <begin position="14"/>
        <end position="73"/>
    </location>
</feature>
<dbReference type="AlphaFoldDB" id="A0A328UJC0"/>
<evidence type="ECO:0000259" key="1">
    <source>
        <dbReference type="PROSITE" id="PS50943"/>
    </source>
</evidence>
<dbReference type="GO" id="GO:0003677">
    <property type="term" value="F:DNA binding"/>
    <property type="evidence" value="ECO:0007669"/>
    <property type="project" value="InterPro"/>
</dbReference>
<keyword evidence="3" id="KW-1185">Reference proteome</keyword>
<name>A0A328UJC0_9FIRM</name>
<evidence type="ECO:0000313" key="3">
    <source>
        <dbReference type="Proteomes" id="UP000249377"/>
    </source>
</evidence>
<protein>
    <submittedName>
        <fullName evidence="2">XRE family transcriptional regulator</fullName>
    </submittedName>
</protein>
<accession>A0A328UJC0</accession>
<dbReference type="InterPro" id="IPR010982">
    <property type="entry name" value="Lambda_DNA-bd_dom_sf"/>
</dbReference>
<proteinExistence type="predicted"/>